<keyword evidence="3" id="KW-1185">Reference proteome</keyword>
<keyword evidence="1" id="KW-0472">Membrane</keyword>
<gene>
    <name evidence="2" type="primary">g3212</name>
    <name evidence="2" type="ORF">VP750_LOCUS2744</name>
</gene>
<dbReference type="EMBL" id="CAXHTA020000005">
    <property type="protein sequence ID" value="CAL5221085.1"/>
    <property type="molecule type" value="Genomic_DNA"/>
</dbReference>
<comment type="caution">
    <text evidence="2">The sequence shown here is derived from an EMBL/GenBank/DDBJ whole genome shotgun (WGS) entry which is preliminary data.</text>
</comment>
<feature type="transmembrane region" description="Helical" evidence="1">
    <location>
        <begin position="96"/>
        <end position="121"/>
    </location>
</feature>
<protein>
    <submittedName>
        <fullName evidence="2">G3212 protein</fullName>
    </submittedName>
</protein>
<keyword evidence="1" id="KW-0812">Transmembrane</keyword>
<feature type="transmembrane region" description="Helical" evidence="1">
    <location>
        <begin position="20"/>
        <end position="39"/>
    </location>
</feature>
<feature type="transmembrane region" description="Helical" evidence="1">
    <location>
        <begin position="59"/>
        <end position="84"/>
    </location>
</feature>
<dbReference type="Proteomes" id="UP001497392">
    <property type="component" value="Unassembled WGS sequence"/>
</dbReference>
<sequence>MPGLHWCGRSWAVSADVIPVVAFLGLLFHLCWIVLVIILQFSLGSLQGCYATEDSRQHLGVLCLLFSSFVATALIELALIVTGLQGTPLEVKKRRAVPILLSIQLGVWISQLLIAGVILCFN</sequence>
<evidence type="ECO:0000313" key="2">
    <source>
        <dbReference type="EMBL" id="CAL5221085.1"/>
    </source>
</evidence>
<name>A0ABP1FR94_9CHLO</name>
<keyword evidence="1" id="KW-1133">Transmembrane helix</keyword>
<reference evidence="2 3" key="1">
    <citation type="submission" date="2024-06" db="EMBL/GenBank/DDBJ databases">
        <authorList>
            <person name="Kraege A."/>
            <person name="Thomma B."/>
        </authorList>
    </citation>
    <scope>NUCLEOTIDE SEQUENCE [LARGE SCALE GENOMIC DNA]</scope>
</reference>
<evidence type="ECO:0000256" key="1">
    <source>
        <dbReference type="SAM" id="Phobius"/>
    </source>
</evidence>
<accession>A0ABP1FR94</accession>
<proteinExistence type="predicted"/>
<organism evidence="2 3">
    <name type="scientific">Coccomyxa viridis</name>
    <dbReference type="NCBI Taxonomy" id="1274662"/>
    <lineage>
        <taxon>Eukaryota</taxon>
        <taxon>Viridiplantae</taxon>
        <taxon>Chlorophyta</taxon>
        <taxon>core chlorophytes</taxon>
        <taxon>Trebouxiophyceae</taxon>
        <taxon>Trebouxiophyceae incertae sedis</taxon>
        <taxon>Coccomyxaceae</taxon>
        <taxon>Coccomyxa</taxon>
    </lineage>
</organism>
<evidence type="ECO:0000313" key="3">
    <source>
        <dbReference type="Proteomes" id="UP001497392"/>
    </source>
</evidence>